<keyword evidence="9" id="KW-1185">Reference proteome</keyword>
<dbReference type="EMBL" id="MVGC01000019">
    <property type="protein sequence ID" value="RJE26588.1"/>
    <property type="molecule type" value="Genomic_DNA"/>
</dbReference>
<dbReference type="GO" id="GO:0032446">
    <property type="term" value="P:protein modification by small protein conjugation"/>
    <property type="evidence" value="ECO:0007669"/>
    <property type="project" value="TreeGrafter"/>
</dbReference>
<dbReference type="OrthoDB" id="4089664at2759"/>
<dbReference type="GO" id="GO:0005829">
    <property type="term" value="C:cytosol"/>
    <property type="evidence" value="ECO:0007669"/>
    <property type="project" value="TreeGrafter"/>
</dbReference>
<evidence type="ECO:0000256" key="2">
    <source>
        <dbReference type="ARBA" id="ARBA00021099"/>
    </source>
</evidence>
<evidence type="ECO:0000256" key="6">
    <source>
        <dbReference type="ARBA" id="ARBA00023006"/>
    </source>
</evidence>
<evidence type="ECO:0000313" key="8">
    <source>
        <dbReference type="EMBL" id="RJE26588.1"/>
    </source>
</evidence>
<dbReference type="AlphaFoldDB" id="A0A3A2ZTU2"/>
<dbReference type="GO" id="GO:0015031">
    <property type="term" value="P:protein transport"/>
    <property type="evidence" value="ECO:0007669"/>
    <property type="project" value="UniProtKB-KW"/>
</dbReference>
<reference evidence="9" key="1">
    <citation type="submission" date="2017-02" db="EMBL/GenBank/DDBJ databases">
        <authorList>
            <person name="Tafer H."/>
            <person name="Lopandic K."/>
        </authorList>
    </citation>
    <scope>NUCLEOTIDE SEQUENCE [LARGE SCALE GENOMIC DNA]</scope>
    <source>
        <strain evidence="9">CBS 366.77</strain>
    </source>
</reference>
<comment type="similarity">
    <text evidence="1">Belongs to the ATG10 family.</text>
</comment>
<keyword evidence="6" id="KW-0072">Autophagy</keyword>
<organism evidence="8 9">
    <name type="scientific">Aspergillus sclerotialis</name>
    <dbReference type="NCBI Taxonomy" id="2070753"/>
    <lineage>
        <taxon>Eukaryota</taxon>
        <taxon>Fungi</taxon>
        <taxon>Dikarya</taxon>
        <taxon>Ascomycota</taxon>
        <taxon>Pezizomycotina</taxon>
        <taxon>Eurotiomycetes</taxon>
        <taxon>Eurotiomycetidae</taxon>
        <taxon>Eurotiales</taxon>
        <taxon>Aspergillaceae</taxon>
        <taxon>Aspergillus</taxon>
        <taxon>Aspergillus subgen. Polypaecilum</taxon>
    </lineage>
</organism>
<comment type="caution">
    <text evidence="8">The sequence shown here is derived from an EMBL/GenBank/DDBJ whole genome shotgun (WGS) entry which is preliminary data.</text>
</comment>
<dbReference type="PANTHER" id="PTHR14957">
    <property type="entry name" value="UBIQUITIN-LIKE-CONJUGATING ENZYME ATG10"/>
    <property type="match status" value="1"/>
</dbReference>
<protein>
    <recommendedName>
        <fullName evidence="2">Ubiquitin-like-conjugating enzyme ATG10</fullName>
    </recommendedName>
    <alternativeName>
        <fullName evidence="7">Autophagy-related protein 10</fullName>
    </alternativeName>
</protein>
<dbReference type="Gene3D" id="3.30.1460.50">
    <property type="match status" value="1"/>
</dbReference>
<keyword evidence="5" id="KW-0813">Transport</keyword>
<evidence type="ECO:0000256" key="4">
    <source>
        <dbReference type="ARBA" id="ARBA00022786"/>
    </source>
</evidence>
<accession>A0A3A2ZTU2</accession>
<evidence type="ECO:0000313" key="9">
    <source>
        <dbReference type="Proteomes" id="UP000266188"/>
    </source>
</evidence>
<evidence type="ECO:0000256" key="3">
    <source>
        <dbReference type="ARBA" id="ARBA00022679"/>
    </source>
</evidence>
<dbReference type="PANTHER" id="PTHR14957:SF1">
    <property type="entry name" value="UBIQUITIN-LIKE-CONJUGATING ENZYME ATG10"/>
    <property type="match status" value="1"/>
</dbReference>
<evidence type="ECO:0000256" key="5">
    <source>
        <dbReference type="ARBA" id="ARBA00022927"/>
    </source>
</evidence>
<sequence>MVAPSSTPGLSAFPFLTVKEFRHACCYFLDKIRQSEPPSGLGWSSIRLEEQGNGPILKISQEIDTVDVICDEDILEEPEDPQRSRLEALEDDPEALVRSADTSPRLRVEYDILLSPSYQVPTLYFTLRWGDSGGPVDRDTMYKYLVPEQYKKELMGVGVIGGISINYHPEHGTPAFFVHPCNTADAMMHIAGWQNLTPGRYLLIWFGLIGNCVSLQVPHEPFAKEVTQEPKVPQR</sequence>
<name>A0A3A2ZTU2_9EURO</name>
<keyword evidence="5" id="KW-0653">Protein transport</keyword>
<proteinExistence type="inferred from homology"/>
<dbReference type="STRING" id="2070753.A0A3A2ZTU2"/>
<keyword evidence="4" id="KW-0833">Ubl conjugation pathway</keyword>
<dbReference type="Pfam" id="PF03987">
    <property type="entry name" value="Autophagy_act_C"/>
    <property type="match status" value="1"/>
</dbReference>
<dbReference type="InterPro" id="IPR007135">
    <property type="entry name" value="Atg3/Atg10"/>
</dbReference>
<dbReference type="GO" id="GO:0061651">
    <property type="term" value="F:Atg12 conjugating enzyme activity"/>
    <property type="evidence" value="ECO:0007669"/>
    <property type="project" value="TreeGrafter"/>
</dbReference>
<dbReference type="GO" id="GO:0000422">
    <property type="term" value="P:autophagy of mitochondrion"/>
    <property type="evidence" value="ECO:0007669"/>
    <property type="project" value="TreeGrafter"/>
</dbReference>
<keyword evidence="3" id="KW-0808">Transferase</keyword>
<evidence type="ECO:0000256" key="7">
    <source>
        <dbReference type="ARBA" id="ARBA00029833"/>
    </source>
</evidence>
<gene>
    <name evidence="8" type="ORF">PHISCL_01100</name>
</gene>
<evidence type="ECO:0000256" key="1">
    <source>
        <dbReference type="ARBA" id="ARBA00005696"/>
    </source>
</evidence>
<dbReference type="GO" id="GO:0000045">
    <property type="term" value="P:autophagosome assembly"/>
    <property type="evidence" value="ECO:0007669"/>
    <property type="project" value="TreeGrafter"/>
</dbReference>
<dbReference type="Proteomes" id="UP000266188">
    <property type="component" value="Unassembled WGS sequence"/>
</dbReference>